<dbReference type="PANTHER" id="PTHR43755:SF1">
    <property type="entry name" value="FAD-DEPENDENT PYRIDINE NUCLEOTIDE-DISULPHIDE OXIDOREDUCTASE"/>
    <property type="match status" value="1"/>
</dbReference>
<dbReference type="OrthoDB" id="9802771at2"/>
<dbReference type="Proteomes" id="UP000053405">
    <property type="component" value="Unassembled WGS sequence"/>
</dbReference>
<gene>
    <name evidence="1" type="primary">sqr</name>
    <name evidence="1" type="ORF">GOHSU_04_01320</name>
</gene>
<protein>
    <submittedName>
        <fullName evidence="1">Sulfide-quinone oxidoreductase</fullName>
    </submittedName>
</protein>
<dbReference type="AlphaFoldDB" id="L7L8A5"/>
<dbReference type="SUPFAM" id="SSF51905">
    <property type="entry name" value="FAD/NAD(P)-binding domain"/>
    <property type="match status" value="2"/>
</dbReference>
<evidence type="ECO:0000313" key="2">
    <source>
        <dbReference type="Proteomes" id="UP000053405"/>
    </source>
</evidence>
<dbReference type="InterPro" id="IPR036188">
    <property type="entry name" value="FAD/NAD-bd_sf"/>
</dbReference>
<comment type="caution">
    <text evidence="1">The sequence shown here is derived from an EMBL/GenBank/DDBJ whole genome shotgun (WGS) entry which is preliminary data.</text>
</comment>
<accession>L7L8A5</accession>
<dbReference type="EMBL" id="BANT01000004">
    <property type="protein sequence ID" value="GAC56263.1"/>
    <property type="molecule type" value="Genomic_DNA"/>
</dbReference>
<dbReference type="eggNOG" id="COG0446">
    <property type="taxonomic scope" value="Bacteria"/>
</dbReference>
<dbReference type="RefSeq" id="WP_005936118.1">
    <property type="nucleotide sequence ID" value="NZ_ATVK01000041.1"/>
</dbReference>
<dbReference type="STRING" id="1121927.GOHSU_04_01320"/>
<name>L7L8A5_9ACTN</name>
<reference evidence="1 2" key="1">
    <citation type="submission" date="2012-12" db="EMBL/GenBank/DDBJ databases">
        <title>Whole genome shotgun sequence of Gordonia hirsuta NBRC 16056.</title>
        <authorList>
            <person name="Isaki-Nakamura S."/>
            <person name="Hosoyama A."/>
            <person name="Tsuchikane K."/>
            <person name="Katsumata H."/>
            <person name="Baba S."/>
            <person name="Yamazaki S."/>
            <person name="Fujita N."/>
        </authorList>
    </citation>
    <scope>NUCLEOTIDE SEQUENCE [LARGE SCALE GENOMIC DNA]</scope>
    <source>
        <strain evidence="1 2">NBRC 16056</strain>
    </source>
</reference>
<dbReference type="PANTHER" id="PTHR43755">
    <property type="match status" value="1"/>
</dbReference>
<dbReference type="Gene3D" id="3.50.50.100">
    <property type="match status" value="1"/>
</dbReference>
<proteinExistence type="predicted"/>
<evidence type="ECO:0000313" key="1">
    <source>
        <dbReference type="EMBL" id="GAC56263.1"/>
    </source>
</evidence>
<keyword evidence="2" id="KW-1185">Reference proteome</keyword>
<dbReference type="InterPro" id="IPR052541">
    <property type="entry name" value="SQRD"/>
</dbReference>
<organism evidence="1 2">
    <name type="scientific">Gordonia hirsuta DSM 44140 = NBRC 16056</name>
    <dbReference type="NCBI Taxonomy" id="1121927"/>
    <lineage>
        <taxon>Bacteria</taxon>
        <taxon>Bacillati</taxon>
        <taxon>Actinomycetota</taxon>
        <taxon>Actinomycetes</taxon>
        <taxon>Mycobacteriales</taxon>
        <taxon>Gordoniaceae</taxon>
        <taxon>Gordonia</taxon>
    </lineage>
</organism>
<sequence length="486" mass="52821">MATTVILGAGVSGHAAAQHLSRKLKRTGHQVVMISPNSEWNWIPSNIWVGTGAMPGRKVVFDLAPVYRKMKVTFHQGRATQIHPEGDGTGRPFVIFERTDPGHEGELGQVEYDYLINATGPQLTFDKTPGLGPDGGHSLSVCTREHAEEAAGALRTLIEEMRVTGRRATLVVGMGHGQCTCEGAAFEYVYNVDHELRKAGVRSQAQLVYLTNEAELGDFGVGGMTFSERGFLTDSRMWTESLFRERQVEAIVGAGVQRVEPGRVVYESLDGTMHELEFDFAMLLPPFTGVPLQAIGAGGRDLNDELFAPNGMMKVDARYGVTDPGQWSPQDWPETYQSPSYDNIWAVGIAFAPPHAISTGHVTPNGTVIAPAPPRTGMPSGVMGREVALTIADRILHPEKAVERHASMARMGAACVASTGVGLKGGSAASMLMHPIVPDFSTYPETGRSPATTGEIGLAGHWVKLLLHYLFLWKARHRPFWYLIPE</sequence>